<proteinExistence type="predicted"/>
<sequence>MNQDILYPEIYRKIYPKVEDTIMRYYPYDSPMNEMPAEEEIDKMIDEIYEEVINDYPEIEEDIRERRVLSRGVTSQQRPYYGRRRLFRDLIGLTLLGSLFNRRRRRYPYYPGYGDYPYYPGYGNYPYYPGYDNYPYYPGYY</sequence>
<keyword evidence="2" id="KW-1185">Reference proteome</keyword>
<accession>A0A942UX00</accession>
<dbReference type="EMBL" id="WSFT01000040">
    <property type="protein sequence ID" value="MBS4539110.1"/>
    <property type="molecule type" value="Genomic_DNA"/>
</dbReference>
<organism evidence="1 2">
    <name type="scientific">Anaeromonas frigoriresistens</name>
    <dbReference type="NCBI Taxonomy" id="2683708"/>
    <lineage>
        <taxon>Bacteria</taxon>
        <taxon>Bacillati</taxon>
        <taxon>Bacillota</taxon>
        <taxon>Tissierellia</taxon>
        <taxon>Tissierellales</taxon>
        <taxon>Thermohalobacteraceae</taxon>
        <taxon>Anaeromonas</taxon>
    </lineage>
</organism>
<dbReference type="Proteomes" id="UP000724672">
    <property type="component" value="Unassembled WGS sequence"/>
</dbReference>
<gene>
    <name evidence="1" type="ORF">GOQ27_11595</name>
</gene>
<evidence type="ECO:0000313" key="2">
    <source>
        <dbReference type="Proteomes" id="UP000724672"/>
    </source>
</evidence>
<reference evidence="1" key="1">
    <citation type="submission" date="2019-12" db="EMBL/GenBank/DDBJ databases">
        <title>Clostridiaceae gen. nov. sp. nov., isolated from sediment in Xinjiang, China.</title>
        <authorList>
            <person name="Zhang R."/>
        </authorList>
    </citation>
    <scope>NUCLEOTIDE SEQUENCE</scope>
    <source>
        <strain evidence="1">D2Q-11</strain>
    </source>
</reference>
<dbReference type="RefSeq" id="WP_203367029.1">
    <property type="nucleotide sequence ID" value="NZ_WSFT01000040.1"/>
</dbReference>
<protein>
    <submittedName>
        <fullName evidence="1">Uncharacterized protein</fullName>
    </submittedName>
</protein>
<evidence type="ECO:0000313" key="1">
    <source>
        <dbReference type="EMBL" id="MBS4539110.1"/>
    </source>
</evidence>
<comment type="caution">
    <text evidence="1">The sequence shown here is derived from an EMBL/GenBank/DDBJ whole genome shotgun (WGS) entry which is preliminary data.</text>
</comment>
<dbReference type="AlphaFoldDB" id="A0A942UX00"/>
<name>A0A942UX00_9FIRM</name>